<keyword evidence="4 6" id="KW-1133">Transmembrane helix</keyword>
<evidence type="ECO:0000313" key="9">
    <source>
        <dbReference type="Proteomes" id="UP000261948"/>
    </source>
</evidence>
<keyword evidence="3 6" id="KW-0812">Transmembrane</keyword>
<dbReference type="GO" id="GO:0005886">
    <property type="term" value="C:plasma membrane"/>
    <property type="evidence" value="ECO:0007669"/>
    <property type="project" value="UniProtKB-SubCell"/>
</dbReference>
<gene>
    <name evidence="8" type="ORF">DZC30_19850</name>
</gene>
<keyword evidence="2" id="KW-1003">Cell membrane</keyword>
<sequence length="230" mass="24835">MTSTNPTHLSVRIWDLPTRLFHWLLVISIVALVVTAKLGGNAMNWHLILGQVVLALLIFRVLWGLVGGYWSRFGRLLPSPAAVGRYLRGNASVQDRAGHNPLGTLSVLAMLLVLIAQVVSGMLSDDEIAFSGPLTRFVSGETVSTATSYHAHWGQYLIYVLVGLHVLAVAWYSLRGHKLVPAMISGDKQLEAPVPPSQDTAGTRVMAAVLAVVASGIAWWVHQLGQSAAF</sequence>
<organism evidence="8 9">
    <name type="scientific">Comamonas testosteroni</name>
    <name type="common">Pseudomonas testosteroni</name>
    <dbReference type="NCBI Taxonomy" id="285"/>
    <lineage>
        <taxon>Bacteria</taxon>
        <taxon>Pseudomonadati</taxon>
        <taxon>Pseudomonadota</taxon>
        <taxon>Betaproteobacteria</taxon>
        <taxon>Burkholderiales</taxon>
        <taxon>Comamonadaceae</taxon>
        <taxon>Comamonas</taxon>
    </lineage>
</organism>
<evidence type="ECO:0000256" key="1">
    <source>
        <dbReference type="ARBA" id="ARBA00004651"/>
    </source>
</evidence>
<keyword evidence="5 6" id="KW-0472">Membrane</keyword>
<comment type="caution">
    <text evidence="8">The sequence shown here is derived from an EMBL/GenBank/DDBJ whole genome shotgun (WGS) entry which is preliminary data.</text>
</comment>
<evidence type="ECO:0000256" key="5">
    <source>
        <dbReference type="ARBA" id="ARBA00023136"/>
    </source>
</evidence>
<dbReference type="Pfam" id="PF01292">
    <property type="entry name" value="Ni_hydr_CYTB"/>
    <property type="match status" value="1"/>
</dbReference>
<evidence type="ECO:0000313" key="8">
    <source>
        <dbReference type="EMBL" id="RGE40792.1"/>
    </source>
</evidence>
<dbReference type="InterPro" id="IPR051542">
    <property type="entry name" value="Hydrogenase_cytochrome"/>
</dbReference>
<evidence type="ECO:0000256" key="3">
    <source>
        <dbReference type="ARBA" id="ARBA00022692"/>
    </source>
</evidence>
<dbReference type="OrthoDB" id="196472at2"/>
<dbReference type="AlphaFoldDB" id="A0A373FBC9"/>
<reference evidence="8 9" key="1">
    <citation type="submission" date="2018-08" db="EMBL/GenBank/DDBJ databases">
        <title>Comamonas testosteroni strain SWCO2.</title>
        <authorList>
            <person name="Jiang N."/>
            <person name="Zhang X.Z."/>
        </authorList>
    </citation>
    <scope>NUCLEOTIDE SEQUENCE [LARGE SCALE GENOMIC DNA]</scope>
    <source>
        <strain evidence="8 9">SWCO2</strain>
    </source>
</reference>
<feature type="transmembrane region" description="Helical" evidence="6">
    <location>
        <begin position="201"/>
        <end position="221"/>
    </location>
</feature>
<dbReference type="InterPro" id="IPR016174">
    <property type="entry name" value="Di-haem_cyt_TM"/>
</dbReference>
<feature type="transmembrane region" description="Helical" evidence="6">
    <location>
        <begin position="20"/>
        <end position="40"/>
    </location>
</feature>
<evidence type="ECO:0000256" key="4">
    <source>
        <dbReference type="ARBA" id="ARBA00022989"/>
    </source>
</evidence>
<evidence type="ECO:0000259" key="7">
    <source>
        <dbReference type="Pfam" id="PF01292"/>
    </source>
</evidence>
<dbReference type="PANTHER" id="PTHR30485:SF2">
    <property type="entry name" value="BLL0597 PROTEIN"/>
    <property type="match status" value="1"/>
</dbReference>
<comment type="subcellular location">
    <subcellularLocation>
        <location evidence="1">Cell membrane</location>
        <topology evidence="1">Multi-pass membrane protein</topology>
    </subcellularLocation>
</comment>
<dbReference type="GO" id="GO:0022904">
    <property type="term" value="P:respiratory electron transport chain"/>
    <property type="evidence" value="ECO:0007669"/>
    <property type="project" value="InterPro"/>
</dbReference>
<dbReference type="GO" id="GO:0009055">
    <property type="term" value="F:electron transfer activity"/>
    <property type="evidence" value="ECO:0007669"/>
    <property type="project" value="InterPro"/>
</dbReference>
<protein>
    <submittedName>
        <fullName evidence="8">Cytochrome B</fullName>
    </submittedName>
</protein>
<name>A0A373FBC9_COMTE</name>
<feature type="transmembrane region" description="Helical" evidence="6">
    <location>
        <begin position="47"/>
        <end position="70"/>
    </location>
</feature>
<dbReference type="InterPro" id="IPR011577">
    <property type="entry name" value="Cyt_b561_bac/Ni-Hgenase"/>
</dbReference>
<dbReference type="Proteomes" id="UP000261948">
    <property type="component" value="Unassembled WGS sequence"/>
</dbReference>
<dbReference type="Gene3D" id="1.20.950.20">
    <property type="entry name" value="Transmembrane di-heme cytochromes, Chain C"/>
    <property type="match status" value="1"/>
</dbReference>
<dbReference type="EMBL" id="QURR01000033">
    <property type="protein sequence ID" value="RGE40792.1"/>
    <property type="molecule type" value="Genomic_DNA"/>
</dbReference>
<dbReference type="PANTHER" id="PTHR30485">
    <property type="entry name" value="NI/FE-HYDROGENASE 1 B-TYPE CYTOCHROME SUBUNIT"/>
    <property type="match status" value="1"/>
</dbReference>
<accession>A0A373FBC9</accession>
<keyword evidence="9" id="KW-1185">Reference proteome</keyword>
<evidence type="ECO:0000256" key="6">
    <source>
        <dbReference type="SAM" id="Phobius"/>
    </source>
</evidence>
<dbReference type="SUPFAM" id="SSF81342">
    <property type="entry name" value="Transmembrane di-heme cytochromes"/>
    <property type="match status" value="1"/>
</dbReference>
<evidence type="ECO:0000256" key="2">
    <source>
        <dbReference type="ARBA" id="ARBA00022475"/>
    </source>
</evidence>
<proteinExistence type="predicted"/>
<feature type="transmembrane region" description="Helical" evidence="6">
    <location>
        <begin position="156"/>
        <end position="174"/>
    </location>
</feature>
<dbReference type="GO" id="GO:0020037">
    <property type="term" value="F:heme binding"/>
    <property type="evidence" value="ECO:0007669"/>
    <property type="project" value="TreeGrafter"/>
</dbReference>
<feature type="domain" description="Cytochrome b561 bacterial/Ni-hydrogenase" evidence="7">
    <location>
        <begin position="14"/>
        <end position="186"/>
    </location>
</feature>
<feature type="transmembrane region" description="Helical" evidence="6">
    <location>
        <begin position="102"/>
        <end position="123"/>
    </location>
</feature>